<feature type="chain" id="PRO_5045716027" evidence="1">
    <location>
        <begin position="20"/>
        <end position="145"/>
    </location>
</feature>
<keyword evidence="1" id="KW-0732">Signal</keyword>
<gene>
    <name evidence="2" type="ORF">H9Q10_02735</name>
</gene>
<dbReference type="EMBL" id="JACSGR010000002">
    <property type="protein sequence ID" value="MBH5328587.1"/>
    <property type="molecule type" value="Genomic_DNA"/>
</dbReference>
<dbReference type="RefSeq" id="WP_197902507.1">
    <property type="nucleotide sequence ID" value="NZ_JACSGR010000002.1"/>
</dbReference>
<sequence>MRSQLLLLSLLIAAPFAAAGNLECNQVEEGVPAIYRCVYHNGSLAQAYAALRANRSEDEALRLDHPHLPHTLPDRSFHHRSQDVFDYDGDGKTESYPVELSVKRPSPDRVVVQYEHDSPASPYSRETLFQRKGRNVEITIKRYAS</sequence>
<evidence type="ECO:0000313" key="2">
    <source>
        <dbReference type="EMBL" id="MBH5328587.1"/>
    </source>
</evidence>
<keyword evidence="3" id="KW-1185">Reference proteome</keyword>
<name>A0ABS0N8G0_9NEIS</name>
<evidence type="ECO:0000313" key="3">
    <source>
        <dbReference type="Proteomes" id="UP000768471"/>
    </source>
</evidence>
<accession>A0ABS0N8G0</accession>
<evidence type="ECO:0000256" key="1">
    <source>
        <dbReference type="SAM" id="SignalP"/>
    </source>
</evidence>
<organism evidence="2 3">
    <name type="scientific">Eikenella glucosivorans</name>
    <dbReference type="NCBI Taxonomy" id="2766967"/>
    <lineage>
        <taxon>Bacteria</taxon>
        <taxon>Pseudomonadati</taxon>
        <taxon>Pseudomonadota</taxon>
        <taxon>Betaproteobacteria</taxon>
        <taxon>Neisseriales</taxon>
        <taxon>Neisseriaceae</taxon>
        <taxon>Eikenella</taxon>
    </lineage>
</organism>
<proteinExistence type="predicted"/>
<feature type="signal peptide" evidence="1">
    <location>
        <begin position="1"/>
        <end position="19"/>
    </location>
</feature>
<dbReference type="Proteomes" id="UP000768471">
    <property type="component" value="Unassembled WGS sequence"/>
</dbReference>
<comment type="caution">
    <text evidence="2">The sequence shown here is derived from an EMBL/GenBank/DDBJ whole genome shotgun (WGS) entry which is preliminary data.</text>
</comment>
<reference evidence="2 3" key="1">
    <citation type="submission" date="2020-09" db="EMBL/GenBank/DDBJ databases">
        <title>Eikenella S3660 sp. nov., isolated from a throat swab.</title>
        <authorList>
            <person name="Buhl M."/>
        </authorList>
    </citation>
    <scope>NUCLEOTIDE SEQUENCE [LARGE SCALE GENOMIC DNA]</scope>
    <source>
        <strain evidence="2 3">S3360</strain>
    </source>
</reference>
<protein>
    <submittedName>
        <fullName evidence="2">Uncharacterized protein</fullName>
    </submittedName>
</protein>